<evidence type="ECO:0000313" key="3">
    <source>
        <dbReference type="EMBL" id="RBL90254.1"/>
    </source>
</evidence>
<sequence>MLAAANNGTVLVVIWENHLMKKIYLFITTVTVMLFSSCYTVSPAGNSGKIPPGQAKKMTGSQSARPYAPGQQKH</sequence>
<keyword evidence="2" id="KW-1133">Transmembrane helix</keyword>
<dbReference type="AlphaFoldDB" id="A0A365XX23"/>
<reference evidence="3 4" key="1">
    <citation type="submission" date="2018-05" db="EMBL/GenBank/DDBJ databases">
        <title>Chitinophaga sp. K3CV102501T nov., isolated from isolated from a monsoon evergreen broad-leaved forest soil.</title>
        <authorList>
            <person name="Lv Y."/>
        </authorList>
    </citation>
    <scope>NUCLEOTIDE SEQUENCE [LARGE SCALE GENOMIC DNA]</scope>
    <source>
        <strain evidence="3 4">GDMCC 1.1325</strain>
    </source>
</reference>
<dbReference type="EMBL" id="QFFJ01000002">
    <property type="protein sequence ID" value="RBL90254.1"/>
    <property type="molecule type" value="Genomic_DNA"/>
</dbReference>
<name>A0A365XX23_9BACT</name>
<keyword evidence="4" id="KW-1185">Reference proteome</keyword>
<organism evidence="3 4">
    <name type="scientific">Chitinophaga flava</name>
    <dbReference type="NCBI Taxonomy" id="2259036"/>
    <lineage>
        <taxon>Bacteria</taxon>
        <taxon>Pseudomonadati</taxon>
        <taxon>Bacteroidota</taxon>
        <taxon>Chitinophagia</taxon>
        <taxon>Chitinophagales</taxon>
        <taxon>Chitinophagaceae</taxon>
        <taxon>Chitinophaga</taxon>
    </lineage>
</organism>
<dbReference type="Proteomes" id="UP000253410">
    <property type="component" value="Unassembled WGS sequence"/>
</dbReference>
<gene>
    <name evidence="3" type="ORF">DF182_27705</name>
</gene>
<evidence type="ECO:0000313" key="4">
    <source>
        <dbReference type="Proteomes" id="UP000253410"/>
    </source>
</evidence>
<evidence type="ECO:0000256" key="1">
    <source>
        <dbReference type="SAM" id="MobiDB-lite"/>
    </source>
</evidence>
<comment type="caution">
    <text evidence="3">The sequence shown here is derived from an EMBL/GenBank/DDBJ whole genome shotgun (WGS) entry which is preliminary data.</text>
</comment>
<feature type="transmembrane region" description="Helical" evidence="2">
    <location>
        <begin position="23"/>
        <end position="41"/>
    </location>
</feature>
<accession>A0A365XX23</accession>
<keyword evidence="2" id="KW-0472">Membrane</keyword>
<keyword evidence="2" id="KW-0812">Transmembrane</keyword>
<proteinExistence type="predicted"/>
<evidence type="ECO:0000256" key="2">
    <source>
        <dbReference type="SAM" id="Phobius"/>
    </source>
</evidence>
<evidence type="ECO:0008006" key="5">
    <source>
        <dbReference type="Google" id="ProtNLM"/>
    </source>
</evidence>
<feature type="region of interest" description="Disordered" evidence="1">
    <location>
        <begin position="44"/>
        <end position="74"/>
    </location>
</feature>
<protein>
    <recommendedName>
        <fullName evidence="5">Quinol oxidase subunit 4</fullName>
    </recommendedName>
</protein>